<evidence type="ECO:0000313" key="3">
    <source>
        <dbReference type="EMBL" id="OEV36867.1"/>
    </source>
</evidence>
<sequence length="201" mass="21939">MIVTLIAAAEISWWIVLGLALSTRYLLRWRRTSTVLLLGLPAVDLVLYTLTVLNLRGGAEANWMHALAASYAGFSVGYGPSLVAWADRHFLYRFAGGPKPLPAPKYGPERTRHEWRVAARTVVSAVITLALITLLVPLSNGAAHVGTFTEWYIRLTIVAVVNLIVAGCYSLWPKEPPAGVRVEHGRVAESGEPAEKAQDRA</sequence>
<comment type="caution">
    <text evidence="3">The sequence shown here is derived from an EMBL/GenBank/DDBJ whole genome shotgun (WGS) entry which is preliminary data.</text>
</comment>
<feature type="transmembrane region" description="Helical" evidence="1">
    <location>
        <begin position="34"/>
        <end position="51"/>
    </location>
</feature>
<protein>
    <submittedName>
        <fullName evidence="3">Uncharacterized protein</fullName>
    </submittedName>
</protein>
<keyword evidence="1" id="KW-0812">Transmembrane</keyword>
<dbReference type="Proteomes" id="UP000610124">
    <property type="component" value="Unassembled WGS sequence"/>
</dbReference>
<feature type="transmembrane region" description="Helical" evidence="1">
    <location>
        <begin position="6"/>
        <end position="27"/>
    </location>
</feature>
<dbReference type="RefSeq" id="WP_050366572.1">
    <property type="nucleotide sequence ID" value="NZ_BMUB01000006.1"/>
</dbReference>
<keyword evidence="1" id="KW-0472">Membrane</keyword>
<gene>
    <name evidence="2" type="ORF">GCM10010502_32760</name>
    <name evidence="3" type="ORF">HS99_0026740</name>
</gene>
<reference evidence="3" key="3">
    <citation type="submission" date="2016-08" db="EMBL/GenBank/DDBJ databases">
        <title>Sequencing, Assembly and Comparative Genomics of S. aureofaciens ATCC 10762.</title>
        <authorList>
            <person name="Gradnigo J.S."/>
            <person name="Johnson N."/>
            <person name="Somerville G.A."/>
        </authorList>
    </citation>
    <scope>NUCLEOTIDE SEQUENCE [LARGE SCALE GENOMIC DNA]</scope>
    <source>
        <strain evidence="3">ATCC 10762</strain>
    </source>
</reference>
<dbReference type="EMBL" id="JPRF03000022">
    <property type="protein sequence ID" value="OEV36867.1"/>
    <property type="molecule type" value="Genomic_DNA"/>
</dbReference>
<organism evidence="3 4">
    <name type="scientific">Kitasatospora aureofaciens</name>
    <name type="common">Streptomyces aureofaciens</name>
    <dbReference type="NCBI Taxonomy" id="1894"/>
    <lineage>
        <taxon>Bacteria</taxon>
        <taxon>Bacillati</taxon>
        <taxon>Actinomycetota</taxon>
        <taxon>Actinomycetes</taxon>
        <taxon>Kitasatosporales</taxon>
        <taxon>Streptomycetaceae</taxon>
        <taxon>Kitasatospora</taxon>
    </lineage>
</organism>
<accession>A0A1E7N843</accession>
<evidence type="ECO:0000313" key="4">
    <source>
        <dbReference type="Proteomes" id="UP000037395"/>
    </source>
</evidence>
<dbReference type="GeneID" id="97486348"/>
<feature type="transmembrane region" description="Helical" evidence="1">
    <location>
        <begin position="63"/>
        <end position="85"/>
    </location>
</feature>
<dbReference type="EMBL" id="BMUB01000006">
    <property type="protein sequence ID" value="GGU78253.1"/>
    <property type="molecule type" value="Genomic_DNA"/>
</dbReference>
<name>A0A1E7N843_KITAU</name>
<reference evidence="2" key="1">
    <citation type="journal article" date="2014" name="Int. J. Syst. Evol. Microbiol.">
        <title>Complete genome sequence of Corynebacterium casei LMG S-19264T (=DSM 44701T), isolated from a smear-ripened cheese.</title>
        <authorList>
            <consortium name="US DOE Joint Genome Institute (JGI-PGF)"/>
            <person name="Walter F."/>
            <person name="Albersmeier A."/>
            <person name="Kalinowski J."/>
            <person name="Ruckert C."/>
        </authorList>
    </citation>
    <scope>NUCLEOTIDE SEQUENCE</scope>
    <source>
        <strain evidence="2">JCM 4434</strain>
    </source>
</reference>
<reference evidence="3 4" key="2">
    <citation type="submission" date="2014-07" db="EMBL/GenBank/DDBJ databases">
        <authorList>
            <person name="Zhang J.E."/>
            <person name="Yang H."/>
            <person name="Guo J."/>
            <person name="Deng Z."/>
            <person name="Luo H."/>
            <person name="Luo M."/>
            <person name="Zhao B."/>
        </authorList>
    </citation>
    <scope>NUCLEOTIDE SEQUENCE [LARGE SCALE GENOMIC DNA]</scope>
    <source>
        <strain evidence="3">ATCC 10762</strain>
        <strain evidence="4">ATCC 10762 / DSM 40127 / CCM 3239 / JCM 4008 / LMG 5968 / NBRC 12843 / NCIMB 8234 / A-377</strain>
    </source>
</reference>
<keyword evidence="1" id="KW-1133">Transmembrane helix</keyword>
<reference evidence="2" key="5">
    <citation type="submission" date="2020-09" db="EMBL/GenBank/DDBJ databases">
        <authorList>
            <person name="Sun Q."/>
            <person name="Ohkuma M."/>
        </authorList>
    </citation>
    <scope>NUCLEOTIDE SEQUENCE</scope>
    <source>
        <strain evidence="2">JCM 4434</strain>
    </source>
</reference>
<dbReference type="AlphaFoldDB" id="A0A1E7N843"/>
<reference evidence="4" key="4">
    <citation type="submission" date="2016-08" db="EMBL/GenBank/DDBJ databases">
        <title>Sequencing, assembly and comparative genomics of S. aureofaciens ATCC 10762.</title>
        <authorList>
            <person name="Gradnigo J.S."/>
            <person name="Johnson N."/>
            <person name="Somerville G.A."/>
        </authorList>
    </citation>
    <scope>NUCLEOTIDE SEQUENCE [LARGE SCALE GENOMIC DNA]</scope>
    <source>
        <strain evidence="4">ATCC 10762 / DSM 40127 / CCM 3239 / JCM 4008 / LMG 5968 / NBRC 12843 / NCIMB 8234 / A-377</strain>
    </source>
</reference>
<proteinExistence type="predicted"/>
<evidence type="ECO:0000313" key="2">
    <source>
        <dbReference type="EMBL" id="GGU78253.1"/>
    </source>
</evidence>
<feature type="transmembrane region" description="Helical" evidence="1">
    <location>
        <begin position="151"/>
        <end position="172"/>
    </location>
</feature>
<dbReference type="OrthoDB" id="2082317at2"/>
<dbReference type="Proteomes" id="UP000037395">
    <property type="component" value="Unassembled WGS sequence"/>
</dbReference>
<dbReference type="KEGG" id="kau:B6264_06945"/>
<keyword evidence="4" id="KW-1185">Reference proteome</keyword>
<accession>A0A8H9LNK7</accession>
<evidence type="ECO:0000256" key="1">
    <source>
        <dbReference type="SAM" id="Phobius"/>
    </source>
</evidence>
<feature type="transmembrane region" description="Helical" evidence="1">
    <location>
        <begin position="117"/>
        <end position="139"/>
    </location>
</feature>